<organism evidence="2 3">
    <name type="scientific">Microlunatus ginsengisoli</name>
    <dbReference type="NCBI Taxonomy" id="363863"/>
    <lineage>
        <taxon>Bacteria</taxon>
        <taxon>Bacillati</taxon>
        <taxon>Actinomycetota</taxon>
        <taxon>Actinomycetes</taxon>
        <taxon>Propionibacteriales</taxon>
        <taxon>Propionibacteriaceae</taxon>
        <taxon>Microlunatus</taxon>
    </lineage>
</organism>
<reference evidence="3" key="1">
    <citation type="journal article" date="2019" name="Int. J. Syst. Evol. Microbiol.">
        <title>The Global Catalogue of Microorganisms (GCM) 10K type strain sequencing project: providing services to taxonomists for standard genome sequencing and annotation.</title>
        <authorList>
            <consortium name="The Broad Institute Genomics Platform"/>
            <consortium name="The Broad Institute Genome Sequencing Center for Infectious Disease"/>
            <person name="Wu L."/>
            <person name="Ma J."/>
        </authorList>
    </citation>
    <scope>NUCLEOTIDE SEQUENCE [LARGE SCALE GENOMIC DNA]</scope>
    <source>
        <strain evidence="3">JCM 16929</strain>
    </source>
</reference>
<proteinExistence type="predicted"/>
<dbReference type="EMBL" id="BAABAB010000036">
    <property type="protein sequence ID" value="GAA3634518.1"/>
    <property type="molecule type" value="Genomic_DNA"/>
</dbReference>
<evidence type="ECO:0000259" key="1">
    <source>
        <dbReference type="Pfam" id="PF19493"/>
    </source>
</evidence>
<gene>
    <name evidence="2" type="ORF">GCM10022236_41380</name>
</gene>
<accession>A0ABP7AKN1</accession>
<name>A0ABP7AKN1_9ACTN</name>
<dbReference type="Proteomes" id="UP001501490">
    <property type="component" value="Unassembled WGS sequence"/>
</dbReference>
<dbReference type="NCBIfam" id="NF041216">
    <property type="entry name" value="CU044_2847_fam"/>
    <property type="match status" value="1"/>
</dbReference>
<dbReference type="RefSeq" id="WP_344808162.1">
    <property type="nucleotide sequence ID" value="NZ_BAABAB010000036.1"/>
</dbReference>
<dbReference type="InterPro" id="IPR045794">
    <property type="entry name" value="Trypco1"/>
</dbReference>
<dbReference type="Pfam" id="PF19493">
    <property type="entry name" value="Trypco1"/>
    <property type="match status" value="1"/>
</dbReference>
<keyword evidence="3" id="KW-1185">Reference proteome</keyword>
<sequence length="125" mass="12746">MSYLRFDVGADHTILVEVDANEIVSSGVEKAGLQNVVRGAAGAVAAAESSLEDAVAAGVERVATTFQTAVSRLSARPSEVEVTFGLKVTGEAGNIAIGKAGAEATFQVRMTWKGSGDSEQSSNSG</sequence>
<protein>
    <recommendedName>
        <fullName evidence="1">Trypsin-co-occurring domain-containing protein</fullName>
    </recommendedName>
</protein>
<feature type="domain" description="Trypsin-co-occurring" evidence="1">
    <location>
        <begin position="8"/>
        <end position="113"/>
    </location>
</feature>
<evidence type="ECO:0000313" key="2">
    <source>
        <dbReference type="EMBL" id="GAA3634518.1"/>
    </source>
</evidence>
<comment type="caution">
    <text evidence="2">The sequence shown here is derived from an EMBL/GenBank/DDBJ whole genome shotgun (WGS) entry which is preliminary data.</text>
</comment>
<evidence type="ECO:0000313" key="3">
    <source>
        <dbReference type="Proteomes" id="UP001501490"/>
    </source>
</evidence>